<dbReference type="SMART" id="SM00184">
    <property type="entry name" value="RING"/>
    <property type="match status" value="1"/>
</dbReference>
<organism evidence="8 9">
    <name type="scientific">Lasiosphaeris hirsuta</name>
    <dbReference type="NCBI Taxonomy" id="260670"/>
    <lineage>
        <taxon>Eukaryota</taxon>
        <taxon>Fungi</taxon>
        <taxon>Dikarya</taxon>
        <taxon>Ascomycota</taxon>
        <taxon>Pezizomycotina</taxon>
        <taxon>Sordariomycetes</taxon>
        <taxon>Sordariomycetidae</taxon>
        <taxon>Sordariales</taxon>
        <taxon>Lasiosphaeriaceae</taxon>
        <taxon>Lasiosphaeris</taxon>
    </lineage>
</organism>
<evidence type="ECO:0000259" key="7">
    <source>
        <dbReference type="PROSITE" id="PS50089"/>
    </source>
</evidence>
<protein>
    <recommendedName>
        <fullName evidence="7">RING-type domain-containing protein</fullName>
    </recommendedName>
</protein>
<evidence type="ECO:0000256" key="2">
    <source>
        <dbReference type="ARBA" id="ARBA00022723"/>
    </source>
</evidence>
<dbReference type="PROSITE" id="PS50089">
    <property type="entry name" value="ZF_RING_2"/>
    <property type="match status" value="1"/>
</dbReference>
<feature type="domain" description="RING-type" evidence="7">
    <location>
        <begin position="121"/>
        <end position="175"/>
    </location>
</feature>
<dbReference type="Pfam" id="PF12678">
    <property type="entry name" value="zf-rbx1"/>
    <property type="match status" value="1"/>
</dbReference>
<dbReference type="EMBL" id="JAUKUA010000004">
    <property type="protein sequence ID" value="KAK0715806.1"/>
    <property type="molecule type" value="Genomic_DNA"/>
</dbReference>
<comment type="caution">
    <text evidence="8">The sequence shown here is derived from an EMBL/GenBank/DDBJ whole genome shotgun (WGS) entry which is preliminary data.</text>
</comment>
<dbReference type="GO" id="GO:0051603">
    <property type="term" value="P:proteolysis involved in protein catabolic process"/>
    <property type="evidence" value="ECO:0007669"/>
    <property type="project" value="UniProtKB-ARBA"/>
</dbReference>
<evidence type="ECO:0000313" key="9">
    <source>
        <dbReference type="Proteomes" id="UP001172102"/>
    </source>
</evidence>
<evidence type="ECO:0000256" key="4">
    <source>
        <dbReference type="ARBA" id="ARBA00022786"/>
    </source>
</evidence>
<name>A0AA40DWN0_9PEZI</name>
<keyword evidence="4" id="KW-0833">Ubl conjugation pathway</keyword>
<dbReference type="SUPFAM" id="SSF57850">
    <property type="entry name" value="RING/U-box"/>
    <property type="match status" value="1"/>
</dbReference>
<evidence type="ECO:0000256" key="6">
    <source>
        <dbReference type="PROSITE-ProRule" id="PRU00175"/>
    </source>
</evidence>
<keyword evidence="5" id="KW-0862">Zinc</keyword>
<comment type="pathway">
    <text evidence="1">Protein modification; protein ubiquitination.</text>
</comment>
<keyword evidence="9" id="KW-1185">Reference proteome</keyword>
<sequence>MVEQSGVVHAQQLCQLPLQCLNLFVGFVRKQGYGACNLFVPTLNKHLLIGYLLLTINSFGIIPLNHLQNTAQVTLQDLVAYSRTHQIQSMAQPQAPAPNWDDCFVPDPRYTFLYAKKQIGCVICKEHVLRLRPEMETLDECRDSIPALLPCGHVFGRACLEEWLSQGNLSCPACRIALVYPICRHAIRPRNLYEDTIFTVPKTIPRGGVIDISCEICLEGTNHHVARQLWDSLTQVLTQAEYRLSRCNPNDGVETVEACKRHVDDTRKLMDQVVERTMSPQTYQW</sequence>
<dbReference type="InterPro" id="IPR013083">
    <property type="entry name" value="Znf_RING/FYVE/PHD"/>
</dbReference>
<evidence type="ECO:0000313" key="8">
    <source>
        <dbReference type="EMBL" id="KAK0715806.1"/>
    </source>
</evidence>
<evidence type="ECO:0000256" key="5">
    <source>
        <dbReference type="ARBA" id="ARBA00022833"/>
    </source>
</evidence>
<dbReference type="Proteomes" id="UP001172102">
    <property type="component" value="Unassembled WGS sequence"/>
</dbReference>
<keyword evidence="2" id="KW-0479">Metal-binding</keyword>
<reference evidence="8" key="1">
    <citation type="submission" date="2023-06" db="EMBL/GenBank/DDBJ databases">
        <title>Genome-scale phylogeny and comparative genomics of the fungal order Sordariales.</title>
        <authorList>
            <consortium name="Lawrence Berkeley National Laboratory"/>
            <person name="Hensen N."/>
            <person name="Bonometti L."/>
            <person name="Westerberg I."/>
            <person name="Brannstrom I.O."/>
            <person name="Guillou S."/>
            <person name="Cros-Aarteil S."/>
            <person name="Calhoun S."/>
            <person name="Haridas S."/>
            <person name="Kuo A."/>
            <person name="Mondo S."/>
            <person name="Pangilinan J."/>
            <person name="Riley R."/>
            <person name="Labutti K."/>
            <person name="Andreopoulos B."/>
            <person name="Lipzen A."/>
            <person name="Chen C."/>
            <person name="Yanf M."/>
            <person name="Daum C."/>
            <person name="Ng V."/>
            <person name="Clum A."/>
            <person name="Steindorff A."/>
            <person name="Ohm R."/>
            <person name="Martin F."/>
            <person name="Silar P."/>
            <person name="Natvig D."/>
            <person name="Lalanne C."/>
            <person name="Gautier V."/>
            <person name="Ament-Velasquez S.L."/>
            <person name="Kruys A."/>
            <person name="Hutchinson M.I."/>
            <person name="Powell A.J."/>
            <person name="Barry K."/>
            <person name="Miller A.N."/>
            <person name="Grigoriev I.V."/>
            <person name="Debuchy R."/>
            <person name="Gladieux P."/>
            <person name="Thoren M.H."/>
            <person name="Johannesson H."/>
        </authorList>
    </citation>
    <scope>NUCLEOTIDE SEQUENCE</scope>
    <source>
        <strain evidence="8">SMH4607-1</strain>
    </source>
</reference>
<accession>A0AA40DWN0</accession>
<dbReference type="AlphaFoldDB" id="A0AA40DWN0"/>
<proteinExistence type="predicted"/>
<dbReference type="InterPro" id="IPR024766">
    <property type="entry name" value="Znf_RING_H2"/>
</dbReference>
<gene>
    <name evidence="8" type="ORF">B0H67DRAFT_250997</name>
</gene>
<dbReference type="GO" id="GO:0008270">
    <property type="term" value="F:zinc ion binding"/>
    <property type="evidence" value="ECO:0007669"/>
    <property type="project" value="UniProtKB-KW"/>
</dbReference>
<keyword evidence="3 6" id="KW-0863">Zinc-finger</keyword>
<dbReference type="InterPro" id="IPR001841">
    <property type="entry name" value="Znf_RING"/>
</dbReference>
<evidence type="ECO:0000256" key="3">
    <source>
        <dbReference type="ARBA" id="ARBA00022771"/>
    </source>
</evidence>
<evidence type="ECO:0000256" key="1">
    <source>
        <dbReference type="ARBA" id="ARBA00004906"/>
    </source>
</evidence>
<dbReference type="Gene3D" id="3.30.40.10">
    <property type="entry name" value="Zinc/RING finger domain, C3HC4 (zinc finger)"/>
    <property type="match status" value="1"/>
</dbReference>